<dbReference type="OrthoDB" id="9988353at2"/>
<feature type="chain" id="PRO_5030010028" evidence="1">
    <location>
        <begin position="24"/>
        <end position="135"/>
    </location>
</feature>
<sequence>MFKKIASGILATGILFSNGQAFAAEIEGFKLNTNNLVGKFETEEEAINGHYYTFSGTADKTMKVDFKDIDADGDIFKITIRDVTNSSQVLFSEFADLNGYKFLVKRGHSYQIRVGVNTYKDGGEYTLKIGILNKQ</sequence>
<comment type="caution">
    <text evidence="2">The sequence shown here is derived from an EMBL/GenBank/DDBJ whole genome shotgun (WGS) entry which is preliminary data.</text>
</comment>
<dbReference type="EMBL" id="LFXJ01000005">
    <property type="protein sequence ID" value="KMY32383.1"/>
    <property type="molecule type" value="Genomic_DNA"/>
</dbReference>
<gene>
    <name evidence="2" type="ORF">ACZ11_09640</name>
</gene>
<organism evidence="2 3">
    <name type="scientific">Lysinibacillus xylanilyticus</name>
    <dbReference type="NCBI Taxonomy" id="582475"/>
    <lineage>
        <taxon>Bacteria</taxon>
        <taxon>Bacillati</taxon>
        <taxon>Bacillota</taxon>
        <taxon>Bacilli</taxon>
        <taxon>Bacillales</taxon>
        <taxon>Bacillaceae</taxon>
        <taxon>Lysinibacillus</taxon>
    </lineage>
</organism>
<dbReference type="RefSeq" id="WP_049665604.1">
    <property type="nucleotide sequence ID" value="NZ_JBIVOC010000017.1"/>
</dbReference>
<evidence type="ECO:0000256" key="1">
    <source>
        <dbReference type="SAM" id="SignalP"/>
    </source>
</evidence>
<evidence type="ECO:0000313" key="3">
    <source>
        <dbReference type="Proteomes" id="UP000037326"/>
    </source>
</evidence>
<reference evidence="3" key="1">
    <citation type="submission" date="2015-07" db="EMBL/GenBank/DDBJ databases">
        <authorList>
            <consortium name="Consortium for Microbial Forensics and Genomics (microFORGE)"/>
            <person name="Knight B.M."/>
            <person name="Roberts D.P."/>
            <person name="Lin D."/>
            <person name="Hari K."/>
            <person name="Fletcher J."/>
            <person name="Melcher U."/>
            <person name="Blagden T."/>
            <person name="Winegar R.A."/>
        </authorList>
    </citation>
    <scope>NUCLEOTIDE SEQUENCE [LARGE SCALE GENOMIC DNA]</scope>
    <source>
        <strain evidence="3">DSM 23493</strain>
    </source>
</reference>
<name>A0A0K9FDW6_9BACI</name>
<feature type="signal peptide" evidence="1">
    <location>
        <begin position="1"/>
        <end position="23"/>
    </location>
</feature>
<dbReference type="Proteomes" id="UP000037326">
    <property type="component" value="Unassembled WGS sequence"/>
</dbReference>
<protein>
    <submittedName>
        <fullName evidence="2">Uncharacterized protein</fullName>
    </submittedName>
</protein>
<dbReference type="PATRIC" id="fig|582475.4.peg.1499"/>
<evidence type="ECO:0000313" key="2">
    <source>
        <dbReference type="EMBL" id="KMY32383.1"/>
    </source>
</evidence>
<accession>A0A0K9FDW6</accession>
<dbReference type="GeneID" id="96598519"/>
<dbReference type="AlphaFoldDB" id="A0A0K9FDW6"/>
<keyword evidence="1" id="KW-0732">Signal</keyword>
<proteinExistence type="predicted"/>